<dbReference type="EMBL" id="BFEA01000131">
    <property type="protein sequence ID" value="GBG70478.1"/>
    <property type="molecule type" value="Genomic_DNA"/>
</dbReference>
<protein>
    <recommendedName>
        <fullName evidence="7">Ethylene insensitive 3-like DNA-binding domain-containing protein</fullName>
    </recommendedName>
</protein>
<keyword evidence="5" id="KW-0539">Nucleus</keyword>
<feature type="compositionally biased region" description="Basic and acidic residues" evidence="6">
    <location>
        <begin position="658"/>
        <end position="671"/>
    </location>
</feature>
<dbReference type="GO" id="GO:0005634">
    <property type="term" value="C:nucleus"/>
    <property type="evidence" value="ECO:0007669"/>
    <property type="project" value="UniProtKB-SubCell"/>
</dbReference>
<reference evidence="8 9" key="1">
    <citation type="journal article" date="2018" name="Cell">
        <title>The Chara Genome: Secondary Complexity and Implications for Plant Terrestrialization.</title>
        <authorList>
            <person name="Nishiyama T."/>
            <person name="Sakayama H."/>
            <person name="Vries J.D."/>
            <person name="Buschmann H."/>
            <person name="Saint-Marcoux D."/>
            <person name="Ullrich K.K."/>
            <person name="Haas F.B."/>
            <person name="Vanderstraeten L."/>
            <person name="Becker D."/>
            <person name="Lang D."/>
            <person name="Vosolsobe S."/>
            <person name="Rombauts S."/>
            <person name="Wilhelmsson P.K.I."/>
            <person name="Janitza P."/>
            <person name="Kern R."/>
            <person name="Heyl A."/>
            <person name="Rumpler F."/>
            <person name="Villalobos L.I.A.C."/>
            <person name="Clay J.M."/>
            <person name="Skokan R."/>
            <person name="Toyoda A."/>
            <person name="Suzuki Y."/>
            <person name="Kagoshima H."/>
            <person name="Schijlen E."/>
            <person name="Tajeshwar N."/>
            <person name="Catarino B."/>
            <person name="Hetherington A.J."/>
            <person name="Saltykova A."/>
            <person name="Bonnot C."/>
            <person name="Breuninger H."/>
            <person name="Symeonidi A."/>
            <person name="Radhakrishnan G.V."/>
            <person name="Van Nieuwerburgh F."/>
            <person name="Deforce D."/>
            <person name="Chang C."/>
            <person name="Karol K.G."/>
            <person name="Hedrich R."/>
            <person name="Ulvskov P."/>
            <person name="Glockner G."/>
            <person name="Delwiche C.F."/>
            <person name="Petrasek J."/>
            <person name="Van de Peer Y."/>
            <person name="Friml J."/>
            <person name="Beilby M."/>
            <person name="Dolan L."/>
            <person name="Kohara Y."/>
            <person name="Sugano S."/>
            <person name="Fujiyama A."/>
            <person name="Delaux P.-M."/>
            <person name="Quint M."/>
            <person name="TheiBen G."/>
            <person name="Hagemann M."/>
            <person name="Harholt J."/>
            <person name="Dunand C."/>
            <person name="Zachgo S."/>
            <person name="Langdale J."/>
            <person name="Maumus F."/>
            <person name="Straeten D.V.D."/>
            <person name="Gould S.B."/>
            <person name="Rensing S.A."/>
        </authorList>
    </citation>
    <scope>NUCLEOTIDE SEQUENCE [LARGE SCALE GENOMIC DNA]</scope>
    <source>
        <strain evidence="8 9">S276</strain>
    </source>
</reference>
<keyword evidence="3" id="KW-0936">Ethylene signaling pathway</keyword>
<evidence type="ECO:0000256" key="2">
    <source>
        <dbReference type="ARBA" id="ARBA00009416"/>
    </source>
</evidence>
<dbReference type="InterPro" id="IPR006957">
    <property type="entry name" value="EIN3"/>
</dbReference>
<evidence type="ECO:0000259" key="7">
    <source>
        <dbReference type="Pfam" id="PF04873"/>
    </source>
</evidence>
<evidence type="ECO:0000256" key="5">
    <source>
        <dbReference type="ARBA" id="ARBA00023242"/>
    </source>
</evidence>
<keyword evidence="4" id="KW-0238">DNA-binding</keyword>
<feature type="compositionally biased region" description="Gly residues" evidence="6">
    <location>
        <begin position="788"/>
        <end position="797"/>
    </location>
</feature>
<dbReference type="Proteomes" id="UP000265515">
    <property type="component" value="Unassembled WGS sequence"/>
</dbReference>
<feature type="region of interest" description="Disordered" evidence="6">
    <location>
        <begin position="398"/>
        <end position="422"/>
    </location>
</feature>
<dbReference type="FunFam" id="1.10.3180.10:FF:000001">
    <property type="entry name" value="Ethylene insensitive 3-like 1"/>
    <property type="match status" value="1"/>
</dbReference>
<dbReference type="GO" id="GO:0009873">
    <property type="term" value="P:ethylene-activated signaling pathway"/>
    <property type="evidence" value="ECO:0007669"/>
    <property type="project" value="UniProtKB-KW"/>
</dbReference>
<dbReference type="PANTHER" id="PTHR33305:SF30">
    <property type="entry name" value="ETHYLENE INSENSITIVE 3-LIKE 3 PROTEIN"/>
    <property type="match status" value="1"/>
</dbReference>
<comment type="similarity">
    <text evidence="2">Belongs to the EIN3 family.</text>
</comment>
<feature type="region of interest" description="Disordered" evidence="6">
    <location>
        <begin position="487"/>
        <end position="508"/>
    </location>
</feature>
<feature type="region of interest" description="Disordered" evidence="6">
    <location>
        <begin position="63"/>
        <end position="85"/>
    </location>
</feature>
<dbReference type="AlphaFoldDB" id="A0A388KKG0"/>
<dbReference type="Gene3D" id="1.10.3180.10">
    <property type="entry name" value="DNA-binding domain of EIN3-like"/>
    <property type="match status" value="2"/>
</dbReference>
<dbReference type="InterPro" id="IPR047091">
    <property type="entry name" value="EIN3-like_DNA-bd"/>
</dbReference>
<feature type="region of interest" description="Disordered" evidence="6">
    <location>
        <begin position="772"/>
        <end position="802"/>
    </location>
</feature>
<dbReference type="PANTHER" id="PTHR33305">
    <property type="entry name" value="ETHYLENE INSENSITIVE 3-LIKE 2 PROTEIN"/>
    <property type="match status" value="1"/>
</dbReference>
<feature type="region of interest" description="Disordered" evidence="6">
    <location>
        <begin position="629"/>
        <end position="671"/>
    </location>
</feature>
<dbReference type="Gramene" id="GBG70478">
    <property type="protein sequence ID" value="GBG70478"/>
    <property type="gene ID" value="CBR_g6607"/>
</dbReference>
<dbReference type="STRING" id="69332.A0A388KKG0"/>
<accession>A0A388KKG0</accession>
<gene>
    <name evidence="8" type="ORF">CBR_g6607</name>
</gene>
<dbReference type="FunFam" id="1.10.3180.10:FF:000002">
    <property type="entry name" value="Ethylene insensitive 3-like 1"/>
    <property type="match status" value="1"/>
</dbReference>
<feature type="compositionally biased region" description="Low complexity" evidence="6">
    <location>
        <begin position="489"/>
        <end position="506"/>
    </location>
</feature>
<evidence type="ECO:0000313" key="8">
    <source>
        <dbReference type="EMBL" id="GBG70478.1"/>
    </source>
</evidence>
<comment type="subcellular location">
    <subcellularLocation>
        <location evidence="1">Nucleus</location>
    </subcellularLocation>
</comment>
<dbReference type="GO" id="GO:0043565">
    <property type="term" value="F:sequence-specific DNA binding"/>
    <property type="evidence" value="ECO:0007669"/>
    <property type="project" value="UniProtKB-ARBA"/>
</dbReference>
<dbReference type="GO" id="GO:0003700">
    <property type="term" value="F:DNA-binding transcription factor activity"/>
    <property type="evidence" value="ECO:0007669"/>
    <property type="project" value="InterPro"/>
</dbReference>
<feature type="compositionally biased region" description="Polar residues" evidence="6">
    <location>
        <begin position="354"/>
        <end position="366"/>
    </location>
</feature>
<name>A0A388KKG0_CHABU</name>
<dbReference type="Pfam" id="PF04873">
    <property type="entry name" value="EIN3_DNA-bd"/>
    <property type="match status" value="1"/>
</dbReference>
<keyword evidence="9" id="KW-1185">Reference proteome</keyword>
<evidence type="ECO:0000256" key="6">
    <source>
        <dbReference type="SAM" id="MobiDB-lite"/>
    </source>
</evidence>
<evidence type="ECO:0000256" key="3">
    <source>
        <dbReference type="ARBA" id="ARBA00022745"/>
    </source>
</evidence>
<feature type="compositionally biased region" description="Polar residues" evidence="6">
    <location>
        <begin position="400"/>
        <end position="416"/>
    </location>
</feature>
<evidence type="ECO:0000313" key="9">
    <source>
        <dbReference type="Proteomes" id="UP000265515"/>
    </source>
</evidence>
<dbReference type="OrthoDB" id="2020384at2759"/>
<sequence>MGDGGDEFACRGGNVDMGDIMGEGDGGLHDEDVSDEDIDIDELERRMWRDRLKLRRIKELQKAKELSDKPRQKQSQEQARRKKMSRAHDGILKYMLKMMEVCKAQGFVYGIIPEKGKPVGGSSDNLRAWWKDKVRFDRNGPLAAAKYAAEHCLNKSEGVECIAPTPRTLQELQDTTLGSLLSALMQHCDPKQRRFPLEKGIPPPWWPTGNEEWWPLVGLPKGQGAPPYKKPHDLKKAWKVGVLTAVIKHMSPDISKIRKLVRQSKCLQDKMTARESATWLAILNQEEALARVARGDAEHAALGHMSCAAGALYDGAEMKVGALISLDPSRCTESAVALQPSSDYDVEVAEPFDQATTSSQTSIGNDESSDYEVHDCDVYGPGRAIGAGKGSGLMTRVIESPSSAKSQSTGSRSSPDSPEAGGAENIVRIADGDGVPTPGNAKKRRADSVPEHRIFMCPYENCPRHEWRNAFAARELRNLHQENCPYRPGGPLSASPSNLPASLTPSQLPRVRPSAVAPVIHTVPAMGGTSFSQSMEGPGDSHVQGHPHPTAGFIQGNMQIGLQIPVIGHPLGMQACNPNSPHDHVMGQVSGGNRLEGGPGHLHDLFAGLYREGLAQGSPGVPPNVAAPMHGGASRAAGSQSEMEPGMGSMNTSPGHVHVHDDGSQHQTHDDDTMAARRMAVDGTAASEGGEDAPRSYTQGFIPVTDGATPVVNHIQCDSLVPRPGRNTMMMMNGNNHPNGMNGMHGKHAGMVMGYEHGQRGRIPAEFANAPSGSGHGGHGPPHRGGHGGHIPHGPHGGHAFQLSIRHGESPSLTLGPPPGDPFEDLIWYFGA</sequence>
<comment type="caution">
    <text evidence="8">The sequence shown here is derived from an EMBL/GenBank/DDBJ whole genome shotgun (WGS) entry which is preliminary data.</text>
</comment>
<feature type="domain" description="Ethylene insensitive 3-like DNA-binding" evidence="7">
    <location>
        <begin position="41"/>
        <end position="287"/>
    </location>
</feature>
<feature type="region of interest" description="Disordered" evidence="6">
    <location>
        <begin position="1"/>
        <end position="36"/>
    </location>
</feature>
<organism evidence="8 9">
    <name type="scientific">Chara braunii</name>
    <name type="common">Braun's stonewort</name>
    <dbReference type="NCBI Taxonomy" id="69332"/>
    <lineage>
        <taxon>Eukaryota</taxon>
        <taxon>Viridiplantae</taxon>
        <taxon>Streptophyta</taxon>
        <taxon>Charophyceae</taxon>
        <taxon>Charales</taxon>
        <taxon>Characeae</taxon>
        <taxon>Chara</taxon>
    </lineage>
</organism>
<feature type="region of interest" description="Disordered" evidence="6">
    <location>
        <begin position="429"/>
        <end position="448"/>
    </location>
</feature>
<dbReference type="SUPFAM" id="SSF116768">
    <property type="entry name" value="DNA-binding domain of EIN3-like"/>
    <property type="match status" value="1"/>
</dbReference>
<feature type="region of interest" description="Disordered" evidence="6">
    <location>
        <begin position="354"/>
        <end position="375"/>
    </location>
</feature>
<evidence type="ECO:0000256" key="4">
    <source>
        <dbReference type="ARBA" id="ARBA00023125"/>
    </source>
</evidence>
<evidence type="ECO:0000256" key="1">
    <source>
        <dbReference type="ARBA" id="ARBA00004123"/>
    </source>
</evidence>
<dbReference type="InterPro" id="IPR023278">
    <property type="entry name" value="Ethylene_insens-like_DNA-bd"/>
</dbReference>
<proteinExistence type="inferred from homology"/>